<dbReference type="AlphaFoldDB" id="A0A1A3GWS0"/>
<accession>A0A1A3GWS0</accession>
<dbReference type="EMBL" id="LZLC01000160">
    <property type="protein sequence ID" value="OBJ40275.1"/>
    <property type="molecule type" value="Genomic_DNA"/>
</dbReference>
<evidence type="ECO:0000313" key="2">
    <source>
        <dbReference type="Proteomes" id="UP000093898"/>
    </source>
</evidence>
<proteinExistence type="predicted"/>
<name>A0A1A3GWS0_MYCMU</name>
<dbReference type="RefSeq" id="WP_064982441.1">
    <property type="nucleotide sequence ID" value="NZ_LZLC01000160.1"/>
</dbReference>
<gene>
    <name evidence="1" type="ORF">A5630_25325</name>
</gene>
<organism evidence="1 2">
    <name type="scientific">Mycolicibacterium mucogenicum</name>
    <name type="common">Mycobacterium mucogenicum</name>
    <dbReference type="NCBI Taxonomy" id="56689"/>
    <lineage>
        <taxon>Bacteria</taxon>
        <taxon>Bacillati</taxon>
        <taxon>Actinomycetota</taxon>
        <taxon>Actinomycetes</taxon>
        <taxon>Mycobacteriales</taxon>
        <taxon>Mycobacteriaceae</taxon>
        <taxon>Mycolicibacterium</taxon>
    </lineage>
</organism>
<dbReference type="Proteomes" id="UP000093898">
    <property type="component" value="Unassembled WGS sequence"/>
</dbReference>
<evidence type="ECO:0000313" key="1">
    <source>
        <dbReference type="EMBL" id="OBJ40275.1"/>
    </source>
</evidence>
<protein>
    <submittedName>
        <fullName evidence="1">Uncharacterized protein</fullName>
    </submittedName>
</protein>
<reference evidence="2" key="1">
    <citation type="submission" date="2016-06" db="EMBL/GenBank/DDBJ databases">
        <authorList>
            <person name="Sutton G."/>
            <person name="Brinkac L."/>
            <person name="Sanka R."/>
            <person name="Adams M."/>
            <person name="Lau E."/>
            <person name="Garcia-Basteiro A."/>
            <person name="Lopez-Varela E."/>
            <person name="Palencia S."/>
        </authorList>
    </citation>
    <scope>NUCLEOTIDE SEQUENCE [LARGE SCALE GENOMIC DNA]</scope>
    <source>
        <strain evidence="2">1127319.6</strain>
    </source>
</reference>
<sequence>MSLEVGDLAVVGVPTLQGRPEDVFLEAGEVVEVLAVRPNPDIDSAYVYGRSSGLKQYVDLSALTPFDEVAADPGTKWGDLIDPEYIHDYVYEGDDK</sequence>
<comment type="caution">
    <text evidence="1">The sequence shown here is derived from an EMBL/GenBank/DDBJ whole genome shotgun (WGS) entry which is preliminary data.</text>
</comment>